<accession>A0AAE1Q2F8</accession>
<dbReference type="SUPFAM" id="SSF55797">
    <property type="entry name" value="PR-1-like"/>
    <property type="match status" value="1"/>
</dbReference>
<dbReference type="InterPro" id="IPR002413">
    <property type="entry name" value="V5_allergen-like"/>
</dbReference>
<keyword evidence="3" id="KW-1185">Reference proteome</keyword>
<dbReference type="SMART" id="SM00198">
    <property type="entry name" value="SCP"/>
    <property type="match status" value="1"/>
</dbReference>
<gene>
    <name evidence="2" type="ORF">Pmani_009922</name>
</gene>
<dbReference type="Proteomes" id="UP001292094">
    <property type="component" value="Unassembled WGS sequence"/>
</dbReference>
<feature type="domain" description="SCP" evidence="1">
    <location>
        <begin position="4"/>
        <end position="153"/>
    </location>
</feature>
<dbReference type="InterPro" id="IPR035940">
    <property type="entry name" value="CAP_sf"/>
</dbReference>
<protein>
    <recommendedName>
        <fullName evidence="1">SCP domain-containing protein</fullName>
    </recommendedName>
</protein>
<sequence length="198" mass="22167">MLTFVLDIQVARGNYGSQIAAANMQVLHWNQELADNAQSMADKCEEGYTNSPSQLRVCSQDYNVSENYYYIWSSNNITNIKSWTQVIDSWYDQGKDLSTSFYLGLNLTSAREYAQLVWANAYEVGCGGAYTETDIGITIRYFCLYGPGIMMDQPLYHYGPPATDCNGPVSSTYNDLCVNIPAEKEIHVVEPPRTSLAS</sequence>
<dbReference type="CDD" id="cd05380">
    <property type="entry name" value="CAP_euk"/>
    <property type="match status" value="1"/>
</dbReference>
<dbReference type="EMBL" id="JAWZYT010000782">
    <property type="protein sequence ID" value="KAK4319089.1"/>
    <property type="molecule type" value="Genomic_DNA"/>
</dbReference>
<evidence type="ECO:0000259" key="1">
    <source>
        <dbReference type="SMART" id="SM00198"/>
    </source>
</evidence>
<evidence type="ECO:0000313" key="2">
    <source>
        <dbReference type="EMBL" id="KAK4319089.1"/>
    </source>
</evidence>
<organism evidence="2 3">
    <name type="scientific">Petrolisthes manimaculis</name>
    <dbReference type="NCBI Taxonomy" id="1843537"/>
    <lineage>
        <taxon>Eukaryota</taxon>
        <taxon>Metazoa</taxon>
        <taxon>Ecdysozoa</taxon>
        <taxon>Arthropoda</taxon>
        <taxon>Crustacea</taxon>
        <taxon>Multicrustacea</taxon>
        <taxon>Malacostraca</taxon>
        <taxon>Eumalacostraca</taxon>
        <taxon>Eucarida</taxon>
        <taxon>Decapoda</taxon>
        <taxon>Pleocyemata</taxon>
        <taxon>Anomura</taxon>
        <taxon>Galatheoidea</taxon>
        <taxon>Porcellanidae</taxon>
        <taxon>Petrolisthes</taxon>
    </lineage>
</organism>
<name>A0AAE1Q2F8_9EUCA</name>
<dbReference type="PRINTS" id="PR00838">
    <property type="entry name" value="V5ALLERGEN"/>
</dbReference>
<evidence type="ECO:0000313" key="3">
    <source>
        <dbReference type="Proteomes" id="UP001292094"/>
    </source>
</evidence>
<dbReference type="AlphaFoldDB" id="A0AAE1Q2F8"/>
<dbReference type="Pfam" id="PF00188">
    <property type="entry name" value="CAP"/>
    <property type="match status" value="1"/>
</dbReference>
<reference evidence="2" key="1">
    <citation type="submission" date="2023-11" db="EMBL/GenBank/DDBJ databases">
        <title>Genome assemblies of two species of porcelain crab, Petrolisthes cinctipes and Petrolisthes manimaculis (Anomura: Porcellanidae).</title>
        <authorList>
            <person name="Angst P."/>
        </authorList>
    </citation>
    <scope>NUCLEOTIDE SEQUENCE</scope>
    <source>
        <strain evidence="2">PB745_02</strain>
        <tissue evidence="2">Gill</tissue>
    </source>
</reference>
<dbReference type="InterPro" id="IPR014044">
    <property type="entry name" value="CAP_dom"/>
</dbReference>
<comment type="caution">
    <text evidence="2">The sequence shown here is derived from an EMBL/GenBank/DDBJ whole genome shotgun (WGS) entry which is preliminary data.</text>
</comment>
<dbReference type="PANTHER" id="PTHR10334">
    <property type="entry name" value="CYSTEINE-RICH SECRETORY PROTEIN-RELATED"/>
    <property type="match status" value="1"/>
</dbReference>
<dbReference type="Gene3D" id="3.40.33.10">
    <property type="entry name" value="CAP"/>
    <property type="match status" value="1"/>
</dbReference>
<proteinExistence type="predicted"/>
<dbReference type="InterPro" id="IPR001283">
    <property type="entry name" value="CRISP-related"/>
</dbReference>
<dbReference type="PRINTS" id="PR00837">
    <property type="entry name" value="V5TPXLIKE"/>
</dbReference>